<accession>A0A6N8JAG5</accession>
<evidence type="ECO:0000313" key="1">
    <source>
        <dbReference type="EMBL" id="MVT41239.1"/>
    </source>
</evidence>
<reference evidence="1 2" key="1">
    <citation type="submission" date="2019-12" db="EMBL/GenBank/DDBJ databases">
        <title>The draft genomic sequence of strain Chitinophaga oryziterrae JCM 16595.</title>
        <authorList>
            <person name="Zhang X."/>
        </authorList>
    </citation>
    <scope>NUCLEOTIDE SEQUENCE [LARGE SCALE GENOMIC DNA]</scope>
    <source>
        <strain evidence="1 2">JCM 16595</strain>
    </source>
</reference>
<dbReference type="EMBL" id="WRXO01000002">
    <property type="protein sequence ID" value="MVT41239.1"/>
    <property type="molecule type" value="Genomic_DNA"/>
</dbReference>
<evidence type="ECO:0000313" key="2">
    <source>
        <dbReference type="Proteomes" id="UP000468388"/>
    </source>
</evidence>
<proteinExistence type="predicted"/>
<dbReference type="RefSeq" id="WP_157299847.1">
    <property type="nucleotide sequence ID" value="NZ_BAAAZB010000007.1"/>
</dbReference>
<gene>
    <name evidence="1" type="ORF">GO495_11650</name>
</gene>
<dbReference type="Proteomes" id="UP000468388">
    <property type="component" value="Unassembled WGS sequence"/>
</dbReference>
<organism evidence="1 2">
    <name type="scientific">Chitinophaga oryziterrae</name>
    <dbReference type="NCBI Taxonomy" id="1031224"/>
    <lineage>
        <taxon>Bacteria</taxon>
        <taxon>Pseudomonadati</taxon>
        <taxon>Bacteroidota</taxon>
        <taxon>Chitinophagia</taxon>
        <taxon>Chitinophagales</taxon>
        <taxon>Chitinophagaceae</taxon>
        <taxon>Chitinophaga</taxon>
    </lineage>
</organism>
<dbReference type="AlphaFoldDB" id="A0A6N8JAG5"/>
<keyword evidence="2" id="KW-1185">Reference proteome</keyword>
<sequence length="72" mass="8141">MRVIRLKLGNIGVSIRKSSKDLVIAQLKNDQIPFIVKEGVAEPLSVPPTLDNQLLMHLKWAITHYFGCKKND</sequence>
<name>A0A6N8JAG5_9BACT</name>
<comment type="caution">
    <text evidence="1">The sequence shown here is derived from an EMBL/GenBank/DDBJ whole genome shotgun (WGS) entry which is preliminary data.</text>
</comment>
<protein>
    <submittedName>
        <fullName evidence="1">Uncharacterized protein</fullName>
    </submittedName>
</protein>
<dbReference type="OrthoDB" id="676178at2"/>